<dbReference type="InterPro" id="IPR014710">
    <property type="entry name" value="RmlC-like_jellyroll"/>
</dbReference>
<dbReference type="AlphaFoldDB" id="A0A2S8R773"/>
<dbReference type="EMBL" id="NEMB01000003">
    <property type="protein sequence ID" value="PQQ65648.1"/>
    <property type="molecule type" value="Genomic_DNA"/>
</dbReference>
<proteinExistence type="predicted"/>
<dbReference type="Proteomes" id="UP000239720">
    <property type="component" value="Unassembled WGS sequence"/>
</dbReference>
<dbReference type="SUPFAM" id="SSF51182">
    <property type="entry name" value="RmlC-like cupins"/>
    <property type="match status" value="1"/>
</dbReference>
<evidence type="ECO:0000313" key="2">
    <source>
        <dbReference type="Proteomes" id="UP000239720"/>
    </source>
</evidence>
<dbReference type="Gene3D" id="2.60.120.10">
    <property type="entry name" value="Jelly Rolls"/>
    <property type="match status" value="1"/>
</dbReference>
<dbReference type="InterPro" id="IPR011051">
    <property type="entry name" value="RmlC_Cupin_sf"/>
</dbReference>
<reference evidence="1 2" key="1">
    <citation type="journal article" date="2018" name="Syst. Appl. Microbiol.">
        <title>Characterization and high-quality draft genome sequence of Herbivorax saccincola A7, an anaerobic, alkaliphilic, thermophilic, cellulolytic, and xylanolytic bacterium.</title>
        <authorList>
            <person name="Aikawa S."/>
            <person name="Baramee S."/>
            <person name="Sermsathanaswadi J."/>
            <person name="Thianheng P."/>
            <person name="Tachaapaikoon C."/>
            <person name="Shikata A."/>
            <person name="Waeonukul R."/>
            <person name="Pason P."/>
            <person name="Ratanakhanokchai K."/>
            <person name="Kosugi A."/>
        </authorList>
    </citation>
    <scope>NUCLEOTIDE SEQUENCE [LARGE SCALE GENOMIC DNA]</scope>
    <source>
        <strain evidence="1 2">A7</strain>
    </source>
</reference>
<accession>A0A2S8R773</accession>
<sequence>MVRQVSLNRVIKDGFIQAYFIKDRYEILLSTINKGTGLDLHHHSHTQFGYCFWGSFRFFYNDDYLDINPGSSYLLASSIPHYADALDTFYALDFKYDYPVDLGGNRILQNVFHTEAKTDGVSIEKTVIGSTEIIKIDGNGTLDVGQHMKALNEFKNVYAVVSQDICLSYEEEKFVLEPMKIYELTINSIENMTLNMKDSSIVFIVL</sequence>
<evidence type="ECO:0000313" key="1">
    <source>
        <dbReference type="EMBL" id="PQQ65648.1"/>
    </source>
</evidence>
<dbReference type="OrthoDB" id="9811153at2"/>
<gene>
    <name evidence="1" type="ORF">B9R14_01925</name>
</gene>
<dbReference type="RefSeq" id="WP_038286659.1">
    <property type="nucleotide sequence ID" value="NZ_NEMB01000003.1"/>
</dbReference>
<protein>
    <submittedName>
        <fullName evidence="1">Uncharacterized protein</fullName>
    </submittedName>
</protein>
<organism evidence="1 2">
    <name type="scientific">Acetivibrio saccincola</name>
    <dbReference type="NCBI Taxonomy" id="1677857"/>
    <lineage>
        <taxon>Bacteria</taxon>
        <taxon>Bacillati</taxon>
        <taxon>Bacillota</taxon>
        <taxon>Clostridia</taxon>
        <taxon>Eubacteriales</taxon>
        <taxon>Oscillospiraceae</taxon>
        <taxon>Acetivibrio</taxon>
    </lineage>
</organism>
<name>A0A2S8R773_9FIRM</name>
<comment type="caution">
    <text evidence="1">The sequence shown here is derived from an EMBL/GenBank/DDBJ whole genome shotgun (WGS) entry which is preliminary data.</text>
</comment>